<dbReference type="Proteomes" id="UP000011910">
    <property type="component" value="Unassembled WGS sequence"/>
</dbReference>
<dbReference type="CDD" id="cd03784">
    <property type="entry name" value="GT1_Gtf-like"/>
    <property type="match status" value="1"/>
</dbReference>
<keyword evidence="3" id="KW-1185">Reference proteome</keyword>
<feature type="domain" description="Erythromycin biosynthesis protein CIII-like C-terminal" evidence="1">
    <location>
        <begin position="326"/>
        <end position="423"/>
    </location>
</feature>
<dbReference type="Gene3D" id="3.40.50.2000">
    <property type="entry name" value="Glycogen Phosphorylase B"/>
    <property type="match status" value="2"/>
</dbReference>
<dbReference type="GO" id="GO:0016758">
    <property type="term" value="F:hexosyltransferase activity"/>
    <property type="evidence" value="ECO:0007669"/>
    <property type="project" value="UniProtKB-ARBA"/>
</dbReference>
<evidence type="ECO:0000313" key="2">
    <source>
        <dbReference type="EMBL" id="EMR00735.1"/>
    </source>
</evidence>
<dbReference type="RefSeq" id="WP_009197520.1">
    <property type="nucleotide sequence ID" value="NZ_AODQ01000198.1"/>
</dbReference>
<keyword evidence="2" id="KW-0808">Transferase</keyword>
<gene>
    <name evidence="2" type="ORF">ADICEAN_04145</name>
</gene>
<dbReference type="SUPFAM" id="SSF53756">
    <property type="entry name" value="UDP-Glycosyltransferase/glycogen phosphorylase"/>
    <property type="match status" value="1"/>
</dbReference>
<proteinExistence type="predicted"/>
<name>M7NFZ7_9BACT</name>
<dbReference type="InterPro" id="IPR002213">
    <property type="entry name" value="UDP_glucos_trans"/>
</dbReference>
<evidence type="ECO:0000313" key="3">
    <source>
        <dbReference type="Proteomes" id="UP000011910"/>
    </source>
</evidence>
<dbReference type="AlphaFoldDB" id="M7NFZ7"/>
<dbReference type="GO" id="GO:0008194">
    <property type="term" value="F:UDP-glycosyltransferase activity"/>
    <property type="evidence" value="ECO:0007669"/>
    <property type="project" value="InterPro"/>
</dbReference>
<evidence type="ECO:0000259" key="1">
    <source>
        <dbReference type="Pfam" id="PF06722"/>
    </source>
</evidence>
<dbReference type="PANTHER" id="PTHR21015">
    <property type="entry name" value="UDP-N-ACETYLGLUCOSAMINE--N-ACETYLMURAMYL-(PENTAPEPTIDE) PYROPHOSPHORYL-UNDECAPRENOL N-ACETYLGLUCOSAMINE TRANSFERASE 1"/>
    <property type="match status" value="1"/>
</dbReference>
<dbReference type="OrthoDB" id="6620093at2"/>
<accession>M7NFZ7</accession>
<comment type="caution">
    <text evidence="2">The sequence shown here is derived from an EMBL/GenBank/DDBJ whole genome shotgun (WGS) entry which is preliminary data.</text>
</comment>
<sequence>METSQKGGTQSPKPFRRILFANCPADGHFNPLIPLAEFLKQQGHDVRWYSSRLYADKISRMGIPHYPFKKALEFDTHDWEGSFPERSKHKSQVGKLRFDLEHVFIRRGPEYFEDIRDLHQEFPFDVLVAEISFTGIAFIRHLMHKPVIAVGIFPNIASSRDLPPYGLGMRPASGFLGRKKQDLLRFLTDKLVFGKQNELNRQILRSWGIEAPGHLNLFDLQTQHASVVLQNGTPGFEYTRSDLSPNLVFAGPLLPLVKKVREDLPLQEKLRKYKNVILVTQGTAEQNTEKILAPTLEAFKDSTWLVVATTGGAGTEALRARYPQENFLIEDYIPFDQIMPNADVYVSNGGFGGVLQAISHQLPMVVAGVHEGKNEICARVGYFKLGLDLKTETPKPAQIRAAVEQVLQDPQYRHKVQALSAEFRQYNPQQLCEHWVQRLTGGRRAAAPAPQSAGGQLLSLTLN</sequence>
<dbReference type="InterPro" id="IPR010610">
    <property type="entry name" value="EryCIII-like_C"/>
</dbReference>
<reference evidence="2 3" key="1">
    <citation type="journal article" date="2013" name="Genome Announc.">
        <title>Draft Genome Sequence of Cesiribacter andamanensis Strain AMV16T, Isolated from a Soil Sample from a Mud Volcano in the Andaman Islands, India.</title>
        <authorList>
            <person name="Shivaji S."/>
            <person name="Ara S."/>
            <person name="Begum Z."/>
            <person name="Srinivas T.N."/>
            <person name="Singh A."/>
            <person name="Kumar Pinnaka A."/>
        </authorList>
    </citation>
    <scope>NUCLEOTIDE SEQUENCE [LARGE SCALE GENOMIC DNA]</scope>
    <source>
        <strain evidence="2 3">AMV16</strain>
    </source>
</reference>
<dbReference type="PANTHER" id="PTHR21015:SF22">
    <property type="entry name" value="GLYCOSYLTRANSFERASE"/>
    <property type="match status" value="1"/>
</dbReference>
<dbReference type="STRING" id="1279009.ADICEAN_04145"/>
<dbReference type="eggNOG" id="COG1819">
    <property type="taxonomic scope" value="Bacteria"/>
</dbReference>
<protein>
    <submittedName>
        <fullName evidence="2">Glycosyl transferase</fullName>
    </submittedName>
</protein>
<dbReference type="Pfam" id="PF06722">
    <property type="entry name" value="EryCIII-like_C"/>
    <property type="match status" value="1"/>
</dbReference>
<organism evidence="2 3">
    <name type="scientific">Cesiribacter andamanensis AMV16</name>
    <dbReference type="NCBI Taxonomy" id="1279009"/>
    <lineage>
        <taxon>Bacteria</taxon>
        <taxon>Pseudomonadati</taxon>
        <taxon>Bacteroidota</taxon>
        <taxon>Cytophagia</taxon>
        <taxon>Cytophagales</taxon>
        <taxon>Cesiribacteraceae</taxon>
        <taxon>Cesiribacter</taxon>
    </lineage>
</organism>
<dbReference type="EMBL" id="AODQ01000198">
    <property type="protein sequence ID" value="EMR00735.1"/>
    <property type="molecule type" value="Genomic_DNA"/>
</dbReference>